<dbReference type="Pfam" id="PF00144">
    <property type="entry name" value="Beta-lactamase"/>
    <property type="match status" value="1"/>
</dbReference>
<name>A0A239H0M5_9BACT</name>
<dbReference type="Gene3D" id="3.40.710.10">
    <property type="entry name" value="DD-peptidase/beta-lactamase superfamily"/>
    <property type="match status" value="1"/>
</dbReference>
<evidence type="ECO:0000313" key="5">
    <source>
        <dbReference type="Proteomes" id="UP000198432"/>
    </source>
</evidence>
<dbReference type="EMBL" id="FZOQ01000012">
    <property type="protein sequence ID" value="SNS74343.1"/>
    <property type="molecule type" value="Genomic_DNA"/>
</dbReference>
<keyword evidence="1" id="KW-0732">Signal</keyword>
<dbReference type="OrthoDB" id="1522765at2"/>
<dbReference type="PANTHER" id="PTHR46825">
    <property type="entry name" value="D-ALANYL-D-ALANINE-CARBOXYPEPTIDASE/ENDOPEPTIDASE AMPH"/>
    <property type="match status" value="1"/>
</dbReference>
<dbReference type="SUPFAM" id="SSF56601">
    <property type="entry name" value="beta-lactamase/transpeptidase-like"/>
    <property type="match status" value="1"/>
</dbReference>
<dbReference type="InterPro" id="IPR001466">
    <property type="entry name" value="Beta-lactam-related"/>
</dbReference>
<dbReference type="RefSeq" id="WP_089319807.1">
    <property type="nucleotide sequence ID" value="NZ_FZOQ01000012.1"/>
</dbReference>
<dbReference type="AlphaFoldDB" id="A0A239H0M5"/>
<dbReference type="InterPro" id="IPR021860">
    <property type="entry name" value="Peptidase_S12_Pab87-rel_C"/>
</dbReference>
<sequence length="525" mass="58735">MTTLTPYFTRLRVLLLLVALLVQAPAWAQSGHKVDLNKLDAYYQKALKDWDVPGMAIAIVKDDSIIFSKGYGVRHNKAGGEVDANTLFGIASNTKAYTAAALATLVDQGKISWKDKVKQYVPSLQLYSPYVTENLTIEDLLSHRAGYKTFSGDLLWYNTTYSRPEIIERMRYLEPTYGFRDGYGYSNLMYIVAGEVIEKVTGKSWENYIQETFLQPLGMERTYTSVNDLKGVQNVASPHGFDEHGKPYATTLTAWDSWNPAAGIFTSVNQDAQWLRLQLNRGTYKGKQVFSEDASRNMWTLHNPFPVSKQSEELNPSTHFTGTGLGWFLSDYQGRKLVYHGGGHEGMNSRTVLVPEENLGIVILTNSMSSIMSPIASYTIDQFLGIESGRDWSQLALDAKAAAQKADEAAAVKVIKEKKPRKSKPTMDLAAYTGTYHSELYGNATVKLKDGKLELQLEPAPTLGGTLHHLQHDIFNLDWKNDYALLHPTNVRFLIGEDGAIAAMRLDSDNPDFHFDELQFSKVAQ</sequence>
<accession>A0A239H0M5</accession>
<feature type="domain" description="Peptidase S12 Pab87-related C-terminal" evidence="3">
    <location>
        <begin position="419"/>
        <end position="521"/>
    </location>
</feature>
<dbReference type="InterPro" id="IPR050491">
    <property type="entry name" value="AmpC-like"/>
</dbReference>
<feature type="chain" id="PRO_5013167540" evidence="1">
    <location>
        <begin position="29"/>
        <end position="525"/>
    </location>
</feature>
<keyword evidence="5" id="KW-1185">Reference proteome</keyword>
<evidence type="ECO:0000256" key="1">
    <source>
        <dbReference type="SAM" id="SignalP"/>
    </source>
</evidence>
<evidence type="ECO:0000313" key="4">
    <source>
        <dbReference type="EMBL" id="SNS74343.1"/>
    </source>
</evidence>
<reference evidence="5" key="1">
    <citation type="submission" date="2017-06" db="EMBL/GenBank/DDBJ databases">
        <authorList>
            <person name="Varghese N."/>
            <person name="Submissions S."/>
        </authorList>
    </citation>
    <scope>NUCLEOTIDE SEQUENCE [LARGE SCALE GENOMIC DNA]</scope>
    <source>
        <strain evidence="5">NKM1</strain>
    </source>
</reference>
<dbReference type="Proteomes" id="UP000198432">
    <property type="component" value="Unassembled WGS sequence"/>
</dbReference>
<evidence type="ECO:0000259" key="3">
    <source>
        <dbReference type="Pfam" id="PF11954"/>
    </source>
</evidence>
<dbReference type="Pfam" id="PF11954">
    <property type="entry name" value="DUF3471"/>
    <property type="match status" value="1"/>
</dbReference>
<gene>
    <name evidence="4" type="ORF">SAMN06296052_11292</name>
</gene>
<protein>
    <submittedName>
        <fullName evidence="4">CubicO group peptidase, beta-lactamase class C family</fullName>
    </submittedName>
</protein>
<dbReference type="PANTHER" id="PTHR46825:SF15">
    <property type="entry name" value="BETA-LACTAMASE-RELATED DOMAIN-CONTAINING PROTEIN"/>
    <property type="match status" value="1"/>
</dbReference>
<organism evidence="4 5">
    <name type="scientific">Pontibacter ummariensis</name>
    <dbReference type="NCBI Taxonomy" id="1610492"/>
    <lineage>
        <taxon>Bacteria</taxon>
        <taxon>Pseudomonadati</taxon>
        <taxon>Bacteroidota</taxon>
        <taxon>Cytophagia</taxon>
        <taxon>Cytophagales</taxon>
        <taxon>Hymenobacteraceae</taxon>
        <taxon>Pontibacter</taxon>
    </lineage>
</organism>
<dbReference type="Gene3D" id="2.40.128.600">
    <property type="match status" value="1"/>
</dbReference>
<feature type="signal peptide" evidence="1">
    <location>
        <begin position="1"/>
        <end position="28"/>
    </location>
</feature>
<evidence type="ECO:0000259" key="2">
    <source>
        <dbReference type="Pfam" id="PF00144"/>
    </source>
</evidence>
<dbReference type="InterPro" id="IPR012338">
    <property type="entry name" value="Beta-lactam/transpept-like"/>
</dbReference>
<feature type="domain" description="Beta-lactamase-related" evidence="2">
    <location>
        <begin position="40"/>
        <end position="372"/>
    </location>
</feature>
<proteinExistence type="predicted"/>